<gene>
    <name evidence="1" type="ORF">BYL167_LOCUS34704</name>
</gene>
<dbReference type="EMBL" id="CAJOBH010071024">
    <property type="protein sequence ID" value="CAF4471924.1"/>
    <property type="molecule type" value="Genomic_DNA"/>
</dbReference>
<dbReference type="AlphaFoldDB" id="A0A8S2X0F5"/>
<feature type="non-terminal residue" evidence="1">
    <location>
        <position position="81"/>
    </location>
</feature>
<evidence type="ECO:0000313" key="1">
    <source>
        <dbReference type="EMBL" id="CAF4471924.1"/>
    </source>
</evidence>
<proteinExistence type="predicted"/>
<feature type="non-terminal residue" evidence="1">
    <location>
        <position position="1"/>
    </location>
</feature>
<evidence type="ECO:0000313" key="2">
    <source>
        <dbReference type="Proteomes" id="UP000681967"/>
    </source>
</evidence>
<accession>A0A8S2X0F5</accession>
<sequence length="81" mass="9251">ADGEQRLVSLEVDSSVITVGELVDCFLKQHEPKLTRKRIQAVQLVNHSVETVYDSGRSLRYIPEKELALIECSETTTRERH</sequence>
<reference evidence="1" key="1">
    <citation type="submission" date="2021-02" db="EMBL/GenBank/DDBJ databases">
        <authorList>
            <person name="Nowell W R."/>
        </authorList>
    </citation>
    <scope>NUCLEOTIDE SEQUENCE</scope>
</reference>
<protein>
    <submittedName>
        <fullName evidence="1">Uncharacterized protein</fullName>
    </submittedName>
</protein>
<dbReference type="Proteomes" id="UP000681967">
    <property type="component" value="Unassembled WGS sequence"/>
</dbReference>
<comment type="caution">
    <text evidence="1">The sequence shown here is derived from an EMBL/GenBank/DDBJ whole genome shotgun (WGS) entry which is preliminary data.</text>
</comment>
<name>A0A8S2X0F5_9BILA</name>
<organism evidence="1 2">
    <name type="scientific">Rotaria magnacalcarata</name>
    <dbReference type="NCBI Taxonomy" id="392030"/>
    <lineage>
        <taxon>Eukaryota</taxon>
        <taxon>Metazoa</taxon>
        <taxon>Spiralia</taxon>
        <taxon>Gnathifera</taxon>
        <taxon>Rotifera</taxon>
        <taxon>Eurotatoria</taxon>
        <taxon>Bdelloidea</taxon>
        <taxon>Philodinida</taxon>
        <taxon>Philodinidae</taxon>
        <taxon>Rotaria</taxon>
    </lineage>
</organism>